<organism evidence="12 13">
    <name type="scientific">Meira miltonrushii</name>
    <dbReference type="NCBI Taxonomy" id="1280837"/>
    <lineage>
        <taxon>Eukaryota</taxon>
        <taxon>Fungi</taxon>
        <taxon>Dikarya</taxon>
        <taxon>Basidiomycota</taxon>
        <taxon>Ustilaginomycotina</taxon>
        <taxon>Exobasidiomycetes</taxon>
        <taxon>Exobasidiales</taxon>
        <taxon>Brachybasidiaceae</taxon>
        <taxon>Meira</taxon>
    </lineage>
</organism>
<proteinExistence type="inferred from homology"/>
<dbReference type="Gene3D" id="3.40.640.10">
    <property type="entry name" value="Type I PLP-dependent aspartate aminotransferase-like (Major domain)"/>
    <property type="match status" value="1"/>
</dbReference>
<evidence type="ECO:0000256" key="2">
    <source>
        <dbReference type="ARBA" id="ARBA00008954"/>
    </source>
</evidence>
<dbReference type="InterPro" id="IPR004631">
    <property type="entry name" value="4NH2But_aminotransferase_euk"/>
</dbReference>
<dbReference type="Gene3D" id="3.90.1150.10">
    <property type="entry name" value="Aspartate Aminotransferase, domain 1"/>
    <property type="match status" value="1"/>
</dbReference>
<evidence type="ECO:0000256" key="6">
    <source>
        <dbReference type="ARBA" id="ARBA00022679"/>
    </source>
</evidence>
<protein>
    <recommendedName>
        <fullName evidence="4">4-aminobutyrate aminotransferase</fullName>
        <ecNumber evidence="3">2.6.1.19</ecNumber>
    </recommendedName>
    <alternativeName>
        <fullName evidence="9">GABA aminotransferase</fullName>
    </alternativeName>
    <alternativeName>
        <fullName evidence="8">Gamma-amino-N-butyrate transaminase</fullName>
    </alternativeName>
</protein>
<dbReference type="CDD" id="cd00610">
    <property type="entry name" value="OAT_like"/>
    <property type="match status" value="1"/>
</dbReference>
<dbReference type="FunCoup" id="A0A316VEN2">
    <property type="interactions" value="197"/>
</dbReference>
<evidence type="ECO:0000256" key="4">
    <source>
        <dbReference type="ARBA" id="ARBA00018543"/>
    </source>
</evidence>
<evidence type="ECO:0000256" key="10">
    <source>
        <dbReference type="ARBA" id="ARBA00048021"/>
    </source>
</evidence>
<dbReference type="PIRSF" id="PIRSF000521">
    <property type="entry name" value="Transaminase_4ab_Lys_Orn"/>
    <property type="match status" value="1"/>
</dbReference>
<dbReference type="GeneID" id="37021889"/>
<dbReference type="InterPro" id="IPR015421">
    <property type="entry name" value="PyrdxlP-dep_Trfase_major"/>
</dbReference>
<dbReference type="InterPro" id="IPR015424">
    <property type="entry name" value="PyrdxlP-dep_Trfase"/>
</dbReference>
<dbReference type="EMBL" id="KZ819603">
    <property type="protein sequence ID" value="PWN35764.1"/>
    <property type="molecule type" value="Genomic_DNA"/>
</dbReference>
<dbReference type="RefSeq" id="XP_025356066.1">
    <property type="nucleotide sequence ID" value="XM_025500108.1"/>
</dbReference>
<dbReference type="InterPro" id="IPR049704">
    <property type="entry name" value="Aminotrans_3_PPA_site"/>
</dbReference>
<evidence type="ECO:0000256" key="9">
    <source>
        <dbReference type="ARBA" id="ARBA00031787"/>
    </source>
</evidence>
<dbReference type="PANTHER" id="PTHR43206">
    <property type="entry name" value="AMINOTRANSFERASE"/>
    <property type="match status" value="1"/>
</dbReference>
<dbReference type="PANTHER" id="PTHR43206:SF1">
    <property type="entry name" value="4-AMINOBUTYRATE AMINOTRANSFERASE, MITOCHONDRIAL"/>
    <property type="match status" value="1"/>
</dbReference>
<sequence length="503" mass="56043">MQSSYRSIRPCLTSNVKTLTRLQSRSLATAAQQSFFADEPTAPHLVSQSIPGPSSSQISQVIASFQEERAHQFVVDYEKSVGNWIVDVDGNTMLDMFAQIASIAIGYNHPRLLELARSDEFIKATMNRPALGSFPPAKWAEWIETGLLANDVRPKGLDHLFTAMCGSCANETAFKAVFMAYRARERGEGVSFTPEELDSCMRNQKPGAPDLSILSFTKAFHGRLFGSLSATRSKAVHKIDIPAFDWPVCPWPAVKYPLDKFAAENAKAEQDALNIVEQTIIKQREIKPVAGLIVEPIASEGGDQHASPAFFQGLRELTQRLGVFMIVDEVQTAMATGSLWAHSKWNLPTPPDAVTFSKKLQAAGFYHNLDLKASLPYRNFNTWLGDPTRALQAREILRVVREDNLLDNTAKVGAYIYENLENFTQSNGKGKMFNLRGKDQGTFIAWDAETPEKRDEVIKKMRSKGVHLGGCGEQAIRLRPMLVFQKHHADIFLENLSNVLKEI</sequence>
<dbReference type="InterPro" id="IPR015422">
    <property type="entry name" value="PyrdxlP-dep_Trfase_small"/>
</dbReference>
<evidence type="ECO:0000256" key="3">
    <source>
        <dbReference type="ARBA" id="ARBA00012912"/>
    </source>
</evidence>
<comment type="cofactor">
    <cofactor evidence="1">
        <name>pyridoxal 5'-phosphate</name>
        <dbReference type="ChEBI" id="CHEBI:597326"/>
    </cofactor>
</comment>
<name>A0A316VEN2_9BASI</name>
<dbReference type="GO" id="GO:0034386">
    <property type="term" value="F:4-aminobutyrate:2-oxoglutarate transaminase activity"/>
    <property type="evidence" value="ECO:0007669"/>
    <property type="project" value="UniProtKB-EC"/>
</dbReference>
<dbReference type="PROSITE" id="PS00600">
    <property type="entry name" value="AA_TRANSFER_CLASS_3"/>
    <property type="match status" value="1"/>
</dbReference>
<dbReference type="STRING" id="1280837.A0A316VEN2"/>
<comment type="catalytic activity">
    <reaction evidence="10">
        <text>4-aminobutanoate + 2-oxoglutarate = succinate semialdehyde + L-glutamate</text>
        <dbReference type="Rhea" id="RHEA:23352"/>
        <dbReference type="ChEBI" id="CHEBI:16810"/>
        <dbReference type="ChEBI" id="CHEBI:29985"/>
        <dbReference type="ChEBI" id="CHEBI:57706"/>
        <dbReference type="ChEBI" id="CHEBI:59888"/>
        <dbReference type="EC" id="2.6.1.19"/>
    </reaction>
</comment>
<dbReference type="NCBIfam" id="TIGR00699">
    <property type="entry name" value="GABAtrns_euk"/>
    <property type="match status" value="1"/>
</dbReference>
<accession>A0A316VEN2</accession>
<evidence type="ECO:0000313" key="12">
    <source>
        <dbReference type="EMBL" id="PWN35764.1"/>
    </source>
</evidence>
<dbReference type="InterPro" id="IPR005814">
    <property type="entry name" value="Aminotrans_3"/>
</dbReference>
<keyword evidence="5 12" id="KW-0032">Aminotransferase</keyword>
<reference evidence="12 13" key="1">
    <citation type="journal article" date="2018" name="Mol. Biol. Evol.">
        <title>Broad Genomic Sampling Reveals a Smut Pathogenic Ancestry of the Fungal Clade Ustilaginomycotina.</title>
        <authorList>
            <person name="Kijpornyongpan T."/>
            <person name="Mondo S.J."/>
            <person name="Barry K."/>
            <person name="Sandor L."/>
            <person name="Lee J."/>
            <person name="Lipzen A."/>
            <person name="Pangilinan J."/>
            <person name="LaButti K."/>
            <person name="Hainaut M."/>
            <person name="Henrissat B."/>
            <person name="Grigoriev I.V."/>
            <person name="Spatafora J.W."/>
            <person name="Aime M.C."/>
        </authorList>
    </citation>
    <scope>NUCLEOTIDE SEQUENCE [LARGE SCALE GENOMIC DNA]</scope>
    <source>
        <strain evidence="12 13">MCA 3882</strain>
    </source>
</reference>
<evidence type="ECO:0000256" key="1">
    <source>
        <dbReference type="ARBA" id="ARBA00001933"/>
    </source>
</evidence>
<dbReference type="AlphaFoldDB" id="A0A316VEN2"/>
<evidence type="ECO:0000313" key="13">
    <source>
        <dbReference type="Proteomes" id="UP000245771"/>
    </source>
</evidence>
<dbReference type="Proteomes" id="UP000245771">
    <property type="component" value="Unassembled WGS sequence"/>
</dbReference>
<gene>
    <name evidence="12" type="ORF">FA14DRAFT_167761</name>
</gene>
<evidence type="ECO:0000256" key="8">
    <source>
        <dbReference type="ARBA" id="ARBA00030204"/>
    </source>
</evidence>
<comment type="similarity">
    <text evidence="2 11">Belongs to the class-III pyridoxal-phosphate-dependent aminotransferase family.</text>
</comment>
<dbReference type="OrthoDB" id="10260828at2759"/>
<keyword evidence="13" id="KW-1185">Reference proteome</keyword>
<dbReference type="GO" id="GO:0009450">
    <property type="term" value="P:gamma-aminobutyric acid catabolic process"/>
    <property type="evidence" value="ECO:0007669"/>
    <property type="project" value="TreeGrafter"/>
</dbReference>
<evidence type="ECO:0000256" key="5">
    <source>
        <dbReference type="ARBA" id="ARBA00022576"/>
    </source>
</evidence>
<dbReference type="SUPFAM" id="SSF53383">
    <property type="entry name" value="PLP-dependent transferases"/>
    <property type="match status" value="1"/>
</dbReference>
<dbReference type="InParanoid" id="A0A316VEN2"/>
<keyword evidence="6 12" id="KW-0808">Transferase</keyword>
<keyword evidence="7 11" id="KW-0663">Pyridoxal phosphate</keyword>
<dbReference type="EC" id="2.6.1.19" evidence="3"/>
<dbReference type="GO" id="GO:0030170">
    <property type="term" value="F:pyridoxal phosphate binding"/>
    <property type="evidence" value="ECO:0007669"/>
    <property type="project" value="InterPro"/>
</dbReference>
<evidence type="ECO:0000256" key="11">
    <source>
        <dbReference type="RuleBase" id="RU003560"/>
    </source>
</evidence>
<dbReference type="Pfam" id="PF00202">
    <property type="entry name" value="Aminotran_3"/>
    <property type="match status" value="1"/>
</dbReference>
<evidence type="ECO:0000256" key="7">
    <source>
        <dbReference type="ARBA" id="ARBA00022898"/>
    </source>
</evidence>
<dbReference type="GO" id="GO:0005739">
    <property type="term" value="C:mitochondrion"/>
    <property type="evidence" value="ECO:0007669"/>
    <property type="project" value="TreeGrafter"/>
</dbReference>
<dbReference type="FunFam" id="3.40.640.10:FF:000073">
    <property type="entry name" value="Probable 4-aminobutyrate aminotransferase"/>
    <property type="match status" value="1"/>
</dbReference>